<protein>
    <recommendedName>
        <fullName evidence="1">N-acetyltransferase domain-containing protein</fullName>
    </recommendedName>
</protein>
<evidence type="ECO:0000259" key="1">
    <source>
        <dbReference type="PROSITE" id="PS51186"/>
    </source>
</evidence>
<feature type="domain" description="N-acetyltransferase" evidence="1">
    <location>
        <begin position="128"/>
        <end position="264"/>
    </location>
</feature>
<dbReference type="EMBL" id="BJXB01000002">
    <property type="protein sequence ID" value="GEM45041.1"/>
    <property type="molecule type" value="Genomic_DNA"/>
</dbReference>
<dbReference type="InterPro" id="IPR000182">
    <property type="entry name" value="GNAT_dom"/>
</dbReference>
<name>A0A511MXG1_DEIC1</name>
<dbReference type="AlphaFoldDB" id="A0A511MXG1"/>
<sequence>MTLNPTPEKLLQACIDNYVQMFPVGMYHPLVIHDAPDLAYRIGGFPIAALNSVVRSIFDESDATQRIDEVLSIFEQRNLPLNWVITPESRPVDLTERLMEKGFRKGSNLIAMGRSLEGLPALDLPQDFRIEEVRTDRLLDQWARVGQVSYHLPPQAVQVRIRQFTRLLESDLWPVKLYVGFAGDEAVCTSGVRLTPQSAGIYFVGTLPEHTRKGYGHLITLKPLIDARQIGHQMAVLMATPEGLKVYERLGFEQVGVFQMYIRE</sequence>
<evidence type="ECO:0000313" key="3">
    <source>
        <dbReference type="Proteomes" id="UP000321306"/>
    </source>
</evidence>
<dbReference type="SUPFAM" id="SSF55729">
    <property type="entry name" value="Acyl-CoA N-acyltransferases (Nat)"/>
    <property type="match status" value="1"/>
</dbReference>
<dbReference type="Proteomes" id="UP000321306">
    <property type="component" value="Unassembled WGS sequence"/>
</dbReference>
<organism evidence="2 3">
    <name type="scientific">Deinococcus cellulosilyticus (strain DSM 18568 / NBRC 106333 / KACC 11606 / 5516J-15)</name>
    <dbReference type="NCBI Taxonomy" id="1223518"/>
    <lineage>
        <taxon>Bacteria</taxon>
        <taxon>Thermotogati</taxon>
        <taxon>Deinococcota</taxon>
        <taxon>Deinococci</taxon>
        <taxon>Deinococcales</taxon>
        <taxon>Deinococcaceae</taxon>
        <taxon>Deinococcus</taxon>
    </lineage>
</organism>
<dbReference type="Pfam" id="PF13527">
    <property type="entry name" value="Acetyltransf_9"/>
    <property type="match status" value="1"/>
</dbReference>
<comment type="caution">
    <text evidence="2">The sequence shown here is derived from an EMBL/GenBank/DDBJ whole genome shotgun (WGS) entry which is preliminary data.</text>
</comment>
<accession>A0A511MXG1</accession>
<proteinExistence type="predicted"/>
<reference evidence="2 3" key="1">
    <citation type="submission" date="2019-07" db="EMBL/GenBank/DDBJ databases">
        <title>Whole genome shotgun sequence of Deinococcus cellulosilyticus NBRC 106333.</title>
        <authorList>
            <person name="Hosoyama A."/>
            <person name="Uohara A."/>
            <person name="Ohji S."/>
            <person name="Ichikawa N."/>
        </authorList>
    </citation>
    <scope>NUCLEOTIDE SEQUENCE [LARGE SCALE GENOMIC DNA]</scope>
    <source>
        <strain evidence="2 3">NBRC 106333</strain>
    </source>
</reference>
<dbReference type="PROSITE" id="PS51186">
    <property type="entry name" value="GNAT"/>
    <property type="match status" value="1"/>
</dbReference>
<keyword evidence="3" id="KW-1185">Reference proteome</keyword>
<dbReference type="GO" id="GO:0016747">
    <property type="term" value="F:acyltransferase activity, transferring groups other than amino-acyl groups"/>
    <property type="evidence" value="ECO:0007669"/>
    <property type="project" value="InterPro"/>
</dbReference>
<dbReference type="RefSeq" id="WP_146882307.1">
    <property type="nucleotide sequence ID" value="NZ_BJXB01000002.1"/>
</dbReference>
<evidence type="ECO:0000313" key="2">
    <source>
        <dbReference type="EMBL" id="GEM45041.1"/>
    </source>
</evidence>
<gene>
    <name evidence="2" type="ORF">DC3_06760</name>
</gene>
<dbReference type="Gene3D" id="3.40.630.30">
    <property type="match status" value="1"/>
</dbReference>
<dbReference type="OrthoDB" id="60632at2"/>
<dbReference type="InterPro" id="IPR016181">
    <property type="entry name" value="Acyl_CoA_acyltransferase"/>
</dbReference>